<organism evidence="2 3">
    <name type="scientific">Frankia umida</name>
    <dbReference type="NCBI Taxonomy" id="573489"/>
    <lineage>
        <taxon>Bacteria</taxon>
        <taxon>Bacillati</taxon>
        <taxon>Actinomycetota</taxon>
        <taxon>Actinomycetes</taxon>
        <taxon>Frankiales</taxon>
        <taxon>Frankiaceae</taxon>
        <taxon>Frankia</taxon>
    </lineage>
</organism>
<gene>
    <name evidence="2" type="ORF">MXD59_13090</name>
</gene>
<evidence type="ECO:0000313" key="3">
    <source>
        <dbReference type="Proteomes" id="UP001201873"/>
    </source>
</evidence>
<evidence type="ECO:0000313" key="2">
    <source>
        <dbReference type="EMBL" id="MCK9876701.1"/>
    </source>
</evidence>
<dbReference type="InterPro" id="IPR027417">
    <property type="entry name" value="P-loop_NTPase"/>
</dbReference>
<protein>
    <submittedName>
        <fullName evidence="2">ParA family protein</fullName>
    </submittedName>
</protein>
<dbReference type="Pfam" id="PF13614">
    <property type="entry name" value="AAA_31"/>
    <property type="match status" value="1"/>
</dbReference>
<evidence type="ECO:0000259" key="1">
    <source>
        <dbReference type="Pfam" id="PF13614"/>
    </source>
</evidence>
<name>A0ABT0JYU4_9ACTN</name>
<comment type="caution">
    <text evidence="2">The sequence shown here is derived from an EMBL/GenBank/DDBJ whole genome shotgun (WGS) entry which is preliminary data.</text>
</comment>
<dbReference type="PANTHER" id="PTHR13696:SF99">
    <property type="entry name" value="COBYRINIC ACID AC-DIAMIDE SYNTHASE"/>
    <property type="match status" value="1"/>
</dbReference>
<dbReference type="InterPro" id="IPR050678">
    <property type="entry name" value="DNA_Partitioning_ATPase"/>
</dbReference>
<dbReference type="InterPro" id="IPR025669">
    <property type="entry name" value="AAA_dom"/>
</dbReference>
<dbReference type="EMBL" id="JALKFT010000011">
    <property type="protein sequence ID" value="MCK9876701.1"/>
    <property type="molecule type" value="Genomic_DNA"/>
</dbReference>
<reference evidence="2 3" key="1">
    <citation type="submission" date="2022-04" db="EMBL/GenBank/DDBJ databases">
        <title>Genome diversity in the genus Frankia.</title>
        <authorList>
            <person name="Carlos-Shanley C."/>
            <person name="Hahn D."/>
        </authorList>
    </citation>
    <scope>NUCLEOTIDE SEQUENCE [LARGE SCALE GENOMIC DNA]</scope>
    <source>
        <strain evidence="2 3">Ag45/Mut15</strain>
    </source>
</reference>
<dbReference type="CDD" id="cd02042">
    <property type="entry name" value="ParAB_family"/>
    <property type="match status" value="1"/>
</dbReference>
<keyword evidence="3" id="KW-1185">Reference proteome</keyword>
<proteinExistence type="predicted"/>
<dbReference type="Proteomes" id="UP001201873">
    <property type="component" value="Unassembled WGS sequence"/>
</dbReference>
<sequence length="324" mass="35605">MKVVAVASYKGGVGKTTLTANIGTAIARLGKRVLMVDLDPQANLTFSFYRPQVWRTELADQRRTVKAWFETWRPDTTAPSLQGYITTPPEAAEAISAGGGQLDLIASHLALGDVEMDLTARLGGAQAHRSTRHYFDVYQRLSHGLESLDADAYDLVVIDCPPHFGVVTRAAIAACDHVLIPARPDLLSTLGIEHMLGKLSRFVWEFNRVAELQSGLRPAVKKLDPRVLGVVLIMVQYYRGRPTSFLRRHIDQIDELGVPVFTAMLRASNRAFAGSADAQLPAVLSMETPYEVARELVDLVEEFLRRLGASGLGSEGLRGWRGDI</sequence>
<dbReference type="Gene3D" id="3.40.50.300">
    <property type="entry name" value="P-loop containing nucleotide triphosphate hydrolases"/>
    <property type="match status" value="1"/>
</dbReference>
<dbReference type="SUPFAM" id="SSF52540">
    <property type="entry name" value="P-loop containing nucleoside triphosphate hydrolases"/>
    <property type="match status" value="1"/>
</dbReference>
<dbReference type="PANTHER" id="PTHR13696">
    <property type="entry name" value="P-LOOP CONTAINING NUCLEOSIDE TRIPHOSPHATE HYDROLASE"/>
    <property type="match status" value="1"/>
</dbReference>
<feature type="domain" description="AAA" evidence="1">
    <location>
        <begin position="1"/>
        <end position="207"/>
    </location>
</feature>
<dbReference type="RefSeq" id="WP_248824928.1">
    <property type="nucleotide sequence ID" value="NZ_JALKFT010000011.1"/>
</dbReference>
<accession>A0ABT0JYU4</accession>